<sequence length="721" mass="80102">MIPESISTTNGNLKGICPSNVAATQKVRNVKISPNTKQIIYQVVPFYKGPERMTSEIWLADTDIPGSARRLTDGLFNDRAAVFHPDENSVIFVSDRTQPGKAKDLYQLFLSDAEGARDPLILSLGRSVQEFEISPEGQFIAYSSIRQSFAESTVCDAKVYGFQKNPLGLWIYSFITGESRVVDGIDGACHIESFTWSPDGSELLYRLRKGKEAEYSEQEILVQRISVTPGSRPVTLGTYPRSPSGSNIWLGSGHIAGLQSYEPCNSLDARALFIHDISSGKPKATKRLYGDFEDAVRIVDMESKYCSNRHGGSGMIAVEVCSDVDTHIDAVYLHRNNLTPKDGHLFAVLQLFRTQGDAIWFGAWDAKYAYDSATDKTTIVVAAVLSSGILNEPPNVWSIRIDENMETRGTPPSRAVTSDGRLEYDVPNWYYPSLTSARYKLSSHLDWLKNSAPLRTEVIHWQAEDGTRLSGVVRSSMSAVNRPLPTVLFIHGGPYRRDIPDYMPYFCNWRELLASAGYLVVSPNYRGSQGRGHAFAFAANQGIGVYDWPDCESMVDEVIRRGWADPTRLAVAGWSHGGSLTAWGVTLTKDRFKAAVVGAGASNWEGMVMESGSPELEIENVQKAIGQRDPWDGELHKRNLSPIHRVDGVSTAVLILHGDKDERVPVGQAIGLYRGLQRKANARGKRGTELVIYPREPHGFLERGHAENVMERVIRHFDKWL</sequence>
<evidence type="ECO:0000256" key="1">
    <source>
        <dbReference type="ARBA" id="ARBA00010040"/>
    </source>
</evidence>
<dbReference type="Proteomes" id="UP001150238">
    <property type="component" value="Unassembled WGS sequence"/>
</dbReference>
<dbReference type="GO" id="GO:0006508">
    <property type="term" value="P:proteolysis"/>
    <property type="evidence" value="ECO:0007669"/>
    <property type="project" value="InterPro"/>
</dbReference>
<dbReference type="Pfam" id="PF07676">
    <property type="entry name" value="PD40"/>
    <property type="match status" value="1"/>
</dbReference>
<dbReference type="InterPro" id="IPR029058">
    <property type="entry name" value="AB_hydrolase_fold"/>
</dbReference>
<evidence type="ECO:0000313" key="7">
    <source>
        <dbReference type="Proteomes" id="UP001150238"/>
    </source>
</evidence>
<dbReference type="InterPro" id="IPR001375">
    <property type="entry name" value="Peptidase_S9_cat"/>
</dbReference>
<comment type="similarity">
    <text evidence="1">Belongs to the peptidase S9C family.</text>
</comment>
<dbReference type="AlphaFoldDB" id="A0A9W9B3A7"/>
<proteinExistence type="inferred from homology"/>
<dbReference type="PANTHER" id="PTHR42776">
    <property type="entry name" value="SERINE PEPTIDASE S9 FAMILY MEMBER"/>
    <property type="match status" value="1"/>
</dbReference>
<dbReference type="InterPro" id="IPR011659">
    <property type="entry name" value="WD40"/>
</dbReference>
<organism evidence="6 7">
    <name type="scientific">Lentinula lateritia</name>
    <dbReference type="NCBI Taxonomy" id="40482"/>
    <lineage>
        <taxon>Eukaryota</taxon>
        <taxon>Fungi</taxon>
        <taxon>Dikarya</taxon>
        <taxon>Basidiomycota</taxon>
        <taxon>Agaricomycotina</taxon>
        <taxon>Agaricomycetes</taxon>
        <taxon>Agaricomycetidae</taxon>
        <taxon>Agaricales</taxon>
        <taxon>Marasmiineae</taxon>
        <taxon>Omphalotaceae</taxon>
        <taxon>Lentinula</taxon>
    </lineage>
</organism>
<evidence type="ECO:0000259" key="5">
    <source>
        <dbReference type="Pfam" id="PF00326"/>
    </source>
</evidence>
<dbReference type="EMBL" id="JANVFS010000001">
    <property type="protein sequence ID" value="KAJ4495693.1"/>
    <property type="molecule type" value="Genomic_DNA"/>
</dbReference>
<dbReference type="Pfam" id="PF00326">
    <property type="entry name" value="Peptidase_S9"/>
    <property type="match status" value="1"/>
</dbReference>
<feature type="domain" description="Peptidase S9 prolyl oligopeptidase catalytic" evidence="5">
    <location>
        <begin position="511"/>
        <end position="721"/>
    </location>
</feature>
<reference evidence="6" key="1">
    <citation type="submission" date="2022-08" db="EMBL/GenBank/DDBJ databases">
        <authorList>
            <consortium name="DOE Joint Genome Institute"/>
            <person name="Min B."/>
            <person name="Riley R."/>
            <person name="Sierra-Patev S."/>
            <person name="Naranjo-Ortiz M."/>
            <person name="Looney B."/>
            <person name="Konkel Z."/>
            <person name="Slot J.C."/>
            <person name="Sakamoto Y."/>
            <person name="Steenwyk J.L."/>
            <person name="Rokas A."/>
            <person name="Carro J."/>
            <person name="Camarero S."/>
            <person name="Ferreira P."/>
            <person name="Molpeceres G."/>
            <person name="Ruiz-Duenas F.J."/>
            <person name="Serrano A."/>
            <person name="Henrissat B."/>
            <person name="Drula E."/>
            <person name="Hughes K.W."/>
            <person name="Mata J.L."/>
            <person name="Ishikawa N.K."/>
            <person name="Vargas-Isla R."/>
            <person name="Ushijima S."/>
            <person name="Smith C.A."/>
            <person name="Ahrendt S."/>
            <person name="Andreopoulos W."/>
            <person name="He G."/>
            <person name="Labutti K."/>
            <person name="Lipzen A."/>
            <person name="Ng V."/>
            <person name="Sandor L."/>
            <person name="Barry K."/>
            <person name="Martinez A.T."/>
            <person name="Xiao Y."/>
            <person name="Gibbons J.G."/>
            <person name="Terashima K."/>
            <person name="Hibbett D.S."/>
            <person name="Grigoriev I.V."/>
        </authorList>
    </citation>
    <scope>NUCLEOTIDE SEQUENCE</scope>
    <source>
        <strain evidence="6">Sp2 HRB7682 ss15</strain>
    </source>
</reference>
<evidence type="ECO:0000256" key="4">
    <source>
        <dbReference type="ARBA" id="ARBA00032829"/>
    </source>
</evidence>
<keyword evidence="3" id="KW-0645">Protease</keyword>
<reference evidence="6" key="2">
    <citation type="journal article" date="2023" name="Proc. Natl. Acad. Sci. U.S.A.">
        <title>A global phylogenomic analysis of the shiitake genus Lentinula.</title>
        <authorList>
            <person name="Sierra-Patev S."/>
            <person name="Min B."/>
            <person name="Naranjo-Ortiz M."/>
            <person name="Looney B."/>
            <person name="Konkel Z."/>
            <person name="Slot J.C."/>
            <person name="Sakamoto Y."/>
            <person name="Steenwyk J.L."/>
            <person name="Rokas A."/>
            <person name="Carro J."/>
            <person name="Camarero S."/>
            <person name="Ferreira P."/>
            <person name="Molpeceres G."/>
            <person name="Ruiz-Duenas F.J."/>
            <person name="Serrano A."/>
            <person name="Henrissat B."/>
            <person name="Drula E."/>
            <person name="Hughes K.W."/>
            <person name="Mata J.L."/>
            <person name="Ishikawa N.K."/>
            <person name="Vargas-Isla R."/>
            <person name="Ushijima S."/>
            <person name="Smith C.A."/>
            <person name="Donoghue J."/>
            <person name="Ahrendt S."/>
            <person name="Andreopoulos W."/>
            <person name="He G."/>
            <person name="LaButti K."/>
            <person name="Lipzen A."/>
            <person name="Ng V."/>
            <person name="Riley R."/>
            <person name="Sandor L."/>
            <person name="Barry K."/>
            <person name="Martinez A.T."/>
            <person name="Xiao Y."/>
            <person name="Gibbons J.G."/>
            <person name="Terashima K."/>
            <person name="Grigoriev I.V."/>
            <person name="Hibbett D."/>
        </authorList>
    </citation>
    <scope>NUCLEOTIDE SEQUENCE</scope>
    <source>
        <strain evidence="6">Sp2 HRB7682 ss15</strain>
    </source>
</reference>
<dbReference type="Gene3D" id="3.40.50.1820">
    <property type="entry name" value="alpha/beta hydrolase"/>
    <property type="match status" value="1"/>
</dbReference>
<name>A0A9W9B3A7_9AGAR</name>
<comment type="caution">
    <text evidence="6">The sequence shown here is derived from an EMBL/GenBank/DDBJ whole genome shotgun (WGS) entry which is preliminary data.</text>
</comment>
<dbReference type="GO" id="GO:0004252">
    <property type="term" value="F:serine-type endopeptidase activity"/>
    <property type="evidence" value="ECO:0007669"/>
    <property type="project" value="TreeGrafter"/>
</dbReference>
<keyword evidence="3" id="KW-0720">Serine protease</keyword>
<evidence type="ECO:0000256" key="3">
    <source>
        <dbReference type="ARBA" id="ARBA00022825"/>
    </source>
</evidence>
<accession>A0A9W9B3A7</accession>
<evidence type="ECO:0000313" key="6">
    <source>
        <dbReference type="EMBL" id="KAJ4495693.1"/>
    </source>
</evidence>
<evidence type="ECO:0000256" key="2">
    <source>
        <dbReference type="ARBA" id="ARBA00022801"/>
    </source>
</evidence>
<dbReference type="Gene3D" id="2.120.10.30">
    <property type="entry name" value="TolB, C-terminal domain"/>
    <property type="match status" value="1"/>
</dbReference>
<dbReference type="SUPFAM" id="SSF53474">
    <property type="entry name" value="alpha/beta-Hydrolases"/>
    <property type="match status" value="1"/>
</dbReference>
<gene>
    <name evidence="6" type="ORF">C8J55DRAFT_553458</name>
</gene>
<dbReference type="PANTHER" id="PTHR42776:SF27">
    <property type="entry name" value="DIPEPTIDYL PEPTIDASE FAMILY MEMBER 6"/>
    <property type="match status" value="1"/>
</dbReference>
<dbReference type="InterPro" id="IPR011042">
    <property type="entry name" value="6-blade_b-propeller_TolB-like"/>
</dbReference>
<protein>
    <recommendedName>
        <fullName evidence="4">Dipeptidyl-peptidase V</fullName>
    </recommendedName>
</protein>
<dbReference type="SUPFAM" id="SSF82171">
    <property type="entry name" value="DPP6 N-terminal domain-like"/>
    <property type="match status" value="1"/>
</dbReference>
<keyword evidence="2 6" id="KW-0378">Hydrolase</keyword>